<organism evidence="7">
    <name type="scientific">Skeletonema marinoi</name>
    <dbReference type="NCBI Taxonomy" id="267567"/>
    <lineage>
        <taxon>Eukaryota</taxon>
        <taxon>Sar</taxon>
        <taxon>Stramenopiles</taxon>
        <taxon>Ochrophyta</taxon>
        <taxon>Bacillariophyta</taxon>
        <taxon>Coscinodiscophyceae</taxon>
        <taxon>Thalassiosirophycidae</taxon>
        <taxon>Thalassiosirales</taxon>
        <taxon>Skeletonemataceae</taxon>
        <taxon>Skeletonema</taxon>
        <taxon>Skeletonema marinoi-dohrnii complex</taxon>
    </lineage>
</organism>
<evidence type="ECO:0000259" key="6">
    <source>
        <dbReference type="Pfam" id="PF25005"/>
    </source>
</evidence>
<keyword evidence="10" id="KW-1185">Reference proteome</keyword>
<gene>
    <name evidence="9" type="ORF">QTG54_007091</name>
    <name evidence="8" type="ORF">QTG54_013266</name>
    <name evidence="7" type="ORF">SMAR0320_LOCUS11422</name>
</gene>
<dbReference type="InterPro" id="IPR036224">
    <property type="entry name" value="GINS_bundle-like_dom_sf"/>
</dbReference>
<sequence length="329" mass="36123">MATSGSSNPPAISFFGNTPLSTNRAIAASNFLAGDETISIIPSFTYPETIGLISGQVGPFRAGMDTEVPLWMATMLRRRKLAKIIPPSWMDISVLKDVLRFERDPKEASFSPDIPFRHAEISHAILSACRAGSGTGGSGAMGDGGESEVPNADQIKLLLEDIQRVRMDKIRRNVHTLSAQTLKTKSKYESIIDVTNIGSLEMHQIKPFITDAFKNQRELSGKGSSYSTPLEEGEGGGGSGGGRAAVASGSARRGRLRTSRLARNNNESESNEMDDDELEIPRPMEEDVDEEQQQQEQQQQQEEFDEDEQAELDEDIDANAGQSRLRRHR</sequence>
<evidence type="ECO:0000256" key="5">
    <source>
        <dbReference type="SAM" id="MobiDB-lite"/>
    </source>
</evidence>
<proteinExistence type="inferred from homology"/>
<dbReference type="GO" id="GO:0006260">
    <property type="term" value="P:DNA replication"/>
    <property type="evidence" value="ECO:0007669"/>
    <property type="project" value="UniProtKB-KW"/>
</dbReference>
<dbReference type="CDD" id="cd21694">
    <property type="entry name" value="GINS_B_Psf2"/>
    <property type="match status" value="1"/>
</dbReference>
<comment type="similarity">
    <text evidence="2">Belongs to the GINS2/PSF2 family.</text>
</comment>
<dbReference type="Gene3D" id="3.40.5.50">
    <property type="match status" value="1"/>
</dbReference>
<dbReference type="Proteomes" id="UP001224775">
    <property type="component" value="Unassembled WGS sequence"/>
</dbReference>
<dbReference type="CDD" id="cd11712">
    <property type="entry name" value="GINS_A_psf2"/>
    <property type="match status" value="1"/>
</dbReference>
<dbReference type="EMBL" id="JATAAI010000030">
    <property type="protein sequence ID" value="KAK1736130.1"/>
    <property type="molecule type" value="Genomic_DNA"/>
</dbReference>
<dbReference type="EMBL" id="JATAAI010000011">
    <property type="protein sequence ID" value="KAK1742526.1"/>
    <property type="molecule type" value="Genomic_DNA"/>
</dbReference>
<evidence type="ECO:0000256" key="1">
    <source>
        <dbReference type="ARBA" id="ARBA00004123"/>
    </source>
</evidence>
<dbReference type="SUPFAM" id="SSF158573">
    <property type="entry name" value="GINS helical bundle-like"/>
    <property type="match status" value="1"/>
</dbReference>
<dbReference type="InterPro" id="IPR056784">
    <property type="entry name" value="PSF2_N"/>
</dbReference>
<evidence type="ECO:0000256" key="4">
    <source>
        <dbReference type="ARBA" id="ARBA00023242"/>
    </source>
</evidence>
<keyword evidence="4" id="KW-0539">Nucleus</keyword>
<evidence type="ECO:0000313" key="7">
    <source>
        <dbReference type="EMBL" id="CAD9604181.1"/>
    </source>
</evidence>
<dbReference type="GO" id="GO:0000811">
    <property type="term" value="C:GINS complex"/>
    <property type="evidence" value="ECO:0007669"/>
    <property type="project" value="TreeGrafter"/>
</dbReference>
<name>A0A7S2LEM3_9STRA</name>
<feature type="domain" description="DNA replication complex GINS protein PSF2 N-terminal" evidence="6">
    <location>
        <begin position="29"/>
        <end position="85"/>
    </location>
</feature>
<feature type="compositionally biased region" description="Acidic residues" evidence="5">
    <location>
        <begin position="269"/>
        <end position="278"/>
    </location>
</feature>
<reference evidence="7" key="1">
    <citation type="submission" date="2021-01" db="EMBL/GenBank/DDBJ databases">
        <authorList>
            <person name="Corre E."/>
            <person name="Pelletier E."/>
            <person name="Niang G."/>
            <person name="Scheremetjew M."/>
            <person name="Finn R."/>
            <person name="Kale V."/>
            <person name="Holt S."/>
            <person name="Cochrane G."/>
            <person name="Meng A."/>
            <person name="Brown T."/>
            <person name="Cohen L."/>
        </authorList>
    </citation>
    <scope>NUCLEOTIDE SEQUENCE</scope>
    <source>
        <strain evidence="7">SM1012Den-03</strain>
    </source>
</reference>
<dbReference type="Gene3D" id="1.20.58.1020">
    <property type="match status" value="1"/>
</dbReference>
<dbReference type="InterPro" id="IPR007257">
    <property type="entry name" value="GINS_Psf2"/>
</dbReference>
<dbReference type="SUPFAM" id="SSF160059">
    <property type="entry name" value="PriA/YqbF domain"/>
    <property type="match status" value="1"/>
</dbReference>
<evidence type="ECO:0000313" key="10">
    <source>
        <dbReference type="Proteomes" id="UP001224775"/>
    </source>
</evidence>
<dbReference type="FunFam" id="3.40.5.50:FF:000001">
    <property type="entry name" value="DNA replication complex GINS protein PSF2"/>
    <property type="match status" value="1"/>
</dbReference>
<evidence type="ECO:0000256" key="2">
    <source>
        <dbReference type="ARBA" id="ARBA00010565"/>
    </source>
</evidence>
<protein>
    <submittedName>
        <fullName evidence="8">DNA replication complex GINS protein PSF2</fullName>
    </submittedName>
</protein>
<dbReference type="GO" id="GO:0000727">
    <property type="term" value="P:double-strand break repair via break-induced replication"/>
    <property type="evidence" value="ECO:0007669"/>
    <property type="project" value="TreeGrafter"/>
</dbReference>
<dbReference type="AlphaFoldDB" id="A0A7S2LEM3"/>
<comment type="subcellular location">
    <subcellularLocation>
        <location evidence="1">Nucleus</location>
    </subcellularLocation>
</comment>
<evidence type="ECO:0000313" key="9">
    <source>
        <dbReference type="EMBL" id="KAK1742526.1"/>
    </source>
</evidence>
<evidence type="ECO:0000313" key="8">
    <source>
        <dbReference type="EMBL" id="KAK1736130.1"/>
    </source>
</evidence>
<keyword evidence="3" id="KW-0235">DNA replication</keyword>
<feature type="compositionally biased region" description="Acidic residues" evidence="5">
    <location>
        <begin position="302"/>
        <end position="317"/>
    </location>
</feature>
<feature type="region of interest" description="Disordered" evidence="5">
    <location>
        <begin position="219"/>
        <end position="329"/>
    </location>
</feature>
<accession>A0A7S2LEM3</accession>
<dbReference type="PANTHER" id="PTHR12772:SF0">
    <property type="entry name" value="DNA REPLICATION COMPLEX GINS PROTEIN PSF2"/>
    <property type="match status" value="1"/>
</dbReference>
<evidence type="ECO:0000256" key="3">
    <source>
        <dbReference type="ARBA" id="ARBA00022705"/>
    </source>
</evidence>
<dbReference type="EMBL" id="HBGZ01015960">
    <property type="protein sequence ID" value="CAD9604181.1"/>
    <property type="molecule type" value="Transcribed_RNA"/>
</dbReference>
<dbReference type="Pfam" id="PF25005">
    <property type="entry name" value="PSF2_N"/>
    <property type="match status" value="1"/>
</dbReference>
<dbReference type="PANTHER" id="PTHR12772">
    <property type="entry name" value="DNA REPLICATION COMPLEX GINS PROTEIN PSF2"/>
    <property type="match status" value="1"/>
</dbReference>
<reference evidence="8" key="2">
    <citation type="submission" date="2023-06" db="EMBL/GenBank/DDBJ databases">
        <title>Survivors Of The Sea: Transcriptome response of Skeletonema marinoi to long-term dormancy.</title>
        <authorList>
            <person name="Pinder M.I.M."/>
            <person name="Kourtchenko O."/>
            <person name="Robertson E.K."/>
            <person name="Larsson T."/>
            <person name="Maumus F."/>
            <person name="Osuna-Cruz C.M."/>
            <person name="Vancaester E."/>
            <person name="Stenow R."/>
            <person name="Vandepoele K."/>
            <person name="Ploug H."/>
            <person name="Bruchert V."/>
            <person name="Godhe A."/>
            <person name="Topel M."/>
        </authorList>
    </citation>
    <scope>NUCLEOTIDE SEQUENCE</scope>
    <source>
        <strain evidence="8">R05AC</strain>
    </source>
</reference>